<organism evidence="5 6">
    <name type="scientific">Cryptosporangium arvum DSM 44712</name>
    <dbReference type="NCBI Taxonomy" id="927661"/>
    <lineage>
        <taxon>Bacteria</taxon>
        <taxon>Bacillati</taxon>
        <taxon>Actinomycetota</taxon>
        <taxon>Actinomycetes</taxon>
        <taxon>Cryptosporangiales</taxon>
        <taxon>Cryptosporangiaceae</taxon>
        <taxon>Cryptosporangium</taxon>
    </lineage>
</organism>
<dbReference type="EMBL" id="JFBT01000001">
    <property type="protein sequence ID" value="EXG79670.1"/>
    <property type="molecule type" value="Genomic_DNA"/>
</dbReference>
<name>A0A010YHB8_9ACTN</name>
<dbReference type="InterPro" id="IPR050765">
    <property type="entry name" value="Riboflavin_Biosynth_HTPR"/>
</dbReference>
<evidence type="ECO:0000313" key="5">
    <source>
        <dbReference type="EMBL" id="EXG79670.1"/>
    </source>
</evidence>
<gene>
    <name evidence="5" type="ORF">CryarDRAFT_0713</name>
</gene>
<evidence type="ECO:0000256" key="3">
    <source>
        <dbReference type="ARBA" id="ARBA00023002"/>
    </source>
</evidence>
<dbReference type="GO" id="GO:0009231">
    <property type="term" value="P:riboflavin biosynthetic process"/>
    <property type="evidence" value="ECO:0007669"/>
    <property type="project" value="InterPro"/>
</dbReference>
<dbReference type="Pfam" id="PF01872">
    <property type="entry name" value="RibD_C"/>
    <property type="match status" value="1"/>
</dbReference>
<dbReference type="InterPro" id="IPR002734">
    <property type="entry name" value="RibDG_C"/>
</dbReference>
<dbReference type="GO" id="GO:0008703">
    <property type="term" value="F:5-amino-6-(5-phosphoribosylamino)uracil reductase activity"/>
    <property type="evidence" value="ECO:0007669"/>
    <property type="project" value="InterPro"/>
</dbReference>
<dbReference type="PATRIC" id="fig|927661.3.peg.699"/>
<dbReference type="PANTHER" id="PTHR38011">
    <property type="entry name" value="DIHYDROFOLATE REDUCTASE FAMILY PROTEIN (AFU_ORTHOLOGUE AFUA_8G06820)"/>
    <property type="match status" value="1"/>
</dbReference>
<comment type="pathway">
    <text evidence="1">Cofactor biosynthesis; riboflavin biosynthesis.</text>
</comment>
<proteinExistence type="predicted"/>
<dbReference type="HOGENOM" id="CLU_036590_4_1_11"/>
<dbReference type="InterPro" id="IPR024072">
    <property type="entry name" value="DHFR-like_dom_sf"/>
</dbReference>
<dbReference type="Proteomes" id="UP000021053">
    <property type="component" value="Unassembled WGS sequence"/>
</dbReference>
<keyword evidence="3" id="KW-0560">Oxidoreductase</keyword>
<keyword evidence="6" id="KW-1185">Reference proteome</keyword>
<accession>A0A010YHB8</accession>
<evidence type="ECO:0000259" key="4">
    <source>
        <dbReference type="Pfam" id="PF01872"/>
    </source>
</evidence>
<protein>
    <submittedName>
        <fullName evidence="5">Pyrimidine reductase, riboflavin biosynthesis</fullName>
    </submittedName>
</protein>
<reference evidence="5 6" key="1">
    <citation type="submission" date="2013-07" db="EMBL/GenBank/DDBJ databases">
        <authorList>
            <consortium name="DOE Joint Genome Institute"/>
            <person name="Eisen J."/>
            <person name="Huntemann M."/>
            <person name="Han J."/>
            <person name="Chen A."/>
            <person name="Kyrpides N."/>
            <person name="Mavromatis K."/>
            <person name="Markowitz V."/>
            <person name="Palaniappan K."/>
            <person name="Ivanova N."/>
            <person name="Schaumberg A."/>
            <person name="Pati A."/>
            <person name="Liolios K."/>
            <person name="Nordberg H.P."/>
            <person name="Cantor M.N."/>
            <person name="Hua S.X."/>
            <person name="Woyke T."/>
        </authorList>
    </citation>
    <scope>NUCLEOTIDE SEQUENCE [LARGE SCALE GENOMIC DNA]</scope>
    <source>
        <strain evidence="5 6">DSM 44712</strain>
    </source>
</reference>
<dbReference type="Gene3D" id="3.40.430.10">
    <property type="entry name" value="Dihydrofolate Reductase, subunit A"/>
    <property type="match status" value="2"/>
</dbReference>
<keyword evidence="2" id="KW-0521">NADP</keyword>
<dbReference type="SUPFAM" id="SSF53597">
    <property type="entry name" value="Dihydrofolate reductase-like"/>
    <property type="match status" value="1"/>
</dbReference>
<comment type="caution">
    <text evidence="5">The sequence shown here is derived from an EMBL/GenBank/DDBJ whole genome shotgun (WGS) entry which is preliminary data.</text>
</comment>
<feature type="domain" description="Bacterial bifunctional deaminase-reductase C-terminal" evidence="4">
    <location>
        <begin position="9"/>
        <end position="193"/>
    </location>
</feature>
<dbReference type="PANTHER" id="PTHR38011:SF7">
    <property type="entry name" value="2,5-DIAMINO-6-RIBOSYLAMINO-4(3H)-PYRIMIDINONE 5'-PHOSPHATE REDUCTASE"/>
    <property type="match status" value="1"/>
</dbReference>
<evidence type="ECO:0000256" key="1">
    <source>
        <dbReference type="ARBA" id="ARBA00005104"/>
    </source>
</evidence>
<evidence type="ECO:0000256" key="2">
    <source>
        <dbReference type="ARBA" id="ARBA00022857"/>
    </source>
</evidence>
<sequence length="204" mass="21860">MATVTGARPYVVVSAAMSVDGYLDDATPDRLLLSNDEDFDRVDDVRATCDAILVGAETVRRDNPRLLVRSPARRAAREQPPLRVVLSRSGRLDPAAAVFGPGAPTVVYRGEPLPVVLDDLVSRGVRRLLVEGGGTVQAQFLTAGFVDELHLVVAPFFVGDPAAPRFAGPGRYPHGAADRMRLAEVRPIGDVVLIRYLLGPPDGD</sequence>
<evidence type="ECO:0000313" key="6">
    <source>
        <dbReference type="Proteomes" id="UP000021053"/>
    </source>
</evidence>
<dbReference type="AlphaFoldDB" id="A0A010YHB8"/>